<comment type="caution">
    <text evidence="1">The sequence shown here is derived from an EMBL/GenBank/DDBJ whole genome shotgun (WGS) entry which is preliminary data.</text>
</comment>
<dbReference type="PROSITE" id="PS51365">
    <property type="entry name" value="RENAL_DIPEPTIDASE_2"/>
    <property type="match status" value="1"/>
</dbReference>
<dbReference type="GO" id="GO:0006508">
    <property type="term" value="P:proteolysis"/>
    <property type="evidence" value="ECO:0007669"/>
    <property type="project" value="InterPro"/>
</dbReference>
<dbReference type="CDD" id="cd01301">
    <property type="entry name" value="rDP_like"/>
    <property type="match status" value="1"/>
</dbReference>
<dbReference type="AlphaFoldDB" id="A0A2T4ZAK9"/>
<evidence type="ECO:0000313" key="1">
    <source>
        <dbReference type="EMBL" id="PTM58906.1"/>
    </source>
</evidence>
<keyword evidence="2" id="KW-1185">Reference proteome</keyword>
<accession>A0A2T4ZAK9</accession>
<dbReference type="InterPro" id="IPR032466">
    <property type="entry name" value="Metal_Hydrolase"/>
</dbReference>
<dbReference type="Pfam" id="PF01244">
    <property type="entry name" value="Peptidase_M19"/>
    <property type="match status" value="1"/>
</dbReference>
<dbReference type="PANTHER" id="PTHR10443:SF12">
    <property type="entry name" value="DIPEPTIDASE"/>
    <property type="match status" value="1"/>
</dbReference>
<dbReference type="EMBL" id="PZZP01000001">
    <property type="protein sequence ID" value="PTM58906.1"/>
    <property type="molecule type" value="Genomic_DNA"/>
</dbReference>
<reference evidence="1 2" key="1">
    <citation type="submission" date="2018-04" db="EMBL/GenBank/DDBJ databases">
        <title>Genomic Encyclopedia of Archaeal and Bacterial Type Strains, Phase II (KMG-II): from individual species to whole genera.</title>
        <authorList>
            <person name="Goeker M."/>
        </authorList>
    </citation>
    <scope>NUCLEOTIDE SEQUENCE [LARGE SCALE GENOMIC DNA]</scope>
    <source>
        <strain evidence="1 2">DSM 45169</strain>
    </source>
</reference>
<dbReference type="SUPFAM" id="SSF51556">
    <property type="entry name" value="Metallo-dependent hydrolases"/>
    <property type="match status" value="1"/>
</dbReference>
<dbReference type="PANTHER" id="PTHR10443">
    <property type="entry name" value="MICROSOMAL DIPEPTIDASE"/>
    <property type="match status" value="1"/>
</dbReference>
<organism evidence="1 2">
    <name type="scientific">Desmospora activa DSM 45169</name>
    <dbReference type="NCBI Taxonomy" id="1121389"/>
    <lineage>
        <taxon>Bacteria</taxon>
        <taxon>Bacillati</taxon>
        <taxon>Bacillota</taxon>
        <taxon>Bacilli</taxon>
        <taxon>Bacillales</taxon>
        <taxon>Thermoactinomycetaceae</taxon>
        <taxon>Desmospora</taxon>
    </lineage>
</organism>
<dbReference type="RefSeq" id="WP_170105265.1">
    <property type="nucleotide sequence ID" value="NZ_PZZP01000001.1"/>
</dbReference>
<protein>
    <submittedName>
        <fullName evidence="1">Membrane dipeptidase</fullName>
    </submittedName>
</protein>
<gene>
    <name evidence="1" type="ORF">C8J48_1505</name>
</gene>
<dbReference type="GO" id="GO:0070573">
    <property type="term" value="F:metallodipeptidase activity"/>
    <property type="evidence" value="ECO:0007669"/>
    <property type="project" value="InterPro"/>
</dbReference>
<proteinExistence type="predicted"/>
<dbReference type="Gene3D" id="3.20.20.140">
    <property type="entry name" value="Metal-dependent hydrolases"/>
    <property type="match status" value="1"/>
</dbReference>
<name>A0A2T4ZAK9_9BACL</name>
<dbReference type="InterPro" id="IPR008257">
    <property type="entry name" value="Pept_M19"/>
</dbReference>
<sequence length="315" mass="35920">MRWIDLHCDVLSKLWRDPDLSFYEEREETGLDVTYPRASRAGVGMQVFAIFVSPSVPRAQTWEAALAQVDLFYEKVVIGERQVFPVLDRSDVKRLGTDKRLGALLLLEGADAIQGELSHLRLLHRLGVRMVGLTWNYANEVADGIEEERGGGLTRFGRTFVQEMARLGIILDVSHLSVRGFWEVMEMTEVPVLASHSNCRAICPHRRNLEDDQIRALIQRDGLIGLTFVPKFLHPDPDQARVDDLFRHLDHLLELGAEHHIAFGSDFDGIDQKVPGLENTGDLPELEKLLARRYPEHLRIGCQRENAHRFLLKHL</sequence>
<evidence type="ECO:0000313" key="2">
    <source>
        <dbReference type="Proteomes" id="UP000241639"/>
    </source>
</evidence>
<dbReference type="Proteomes" id="UP000241639">
    <property type="component" value="Unassembled WGS sequence"/>
</dbReference>